<dbReference type="PROSITE" id="PS51755">
    <property type="entry name" value="OMPR_PHOB"/>
    <property type="match status" value="1"/>
</dbReference>
<evidence type="ECO:0000259" key="4">
    <source>
        <dbReference type="PROSITE" id="PS51755"/>
    </source>
</evidence>
<feature type="domain" description="OmpR/PhoB-type" evidence="4">
    <location>
        <begin position="1"/>
        <end position="101"/>
    </location>
</feature>
<dbReference type="InterPro" id="IPR003593">
    <property type="entry name" value="AAA+_ATPase"/>
</dbReference>
<dbReference type="Pfam" id="PF00486">
    <property type="entry name" value="Trans_reg_C"/>
    <property type="match status" value="1"/>
</dbReference>
<dbReference type="InterPro" id="IPR005158">
    <property type="entry name" value="BTAD"/>
</dbReference>
<evidence type="ECO:0000313" key="5">
    <source>
        <dbReference type="EMBL" id="GAA1656010.1"/>
    </source>
</evidence>
<dbReference type="PANTHER" id="PTHR47691:SF3">
    <property type="entry name" value="HTH-TYPE TRANSCRIPTIONAL REGULATOR RV0890C-RELATED"/>
    <property type="match status" value="1"/>
</dbReference>
<feature type="DNA-binding region" description="OmpR/PhoB-type" evidence="3">
    <location>
        <begin position="1"/>
        <end position="101"/>
    </location>
</feature>
<name>A0ABP4RKU7_9ACTN</name>
<dbReference type="InterPro" id="IPR011990">
    <property type="entry name" value="TPR-like_helical_dom_sf"/>
</dbReference>
<dbReference type="EMBL" id="BAAANY010000001">
    <property type="protein sequence ID" value="GAA1656010.1"/>
    <property type="molecule type" value="Genomic_DNA"/>
</dbReference>
<dbReference type="SUPFAM" id="SSF48452">
    <property type="entry name" value="TPR-like"/>
    <property type="match status" value="2"/>
</dbReference>
<dbReference type="SMART" id="SM00382">
    <property type="entry name" value="AAA"/>
    <property type="match status" value="1"/>
</dbReference>
<reference evidence="6" key="1">
    <citation type="journal article" date="2019" name="Int. J. Syst. Evol. Microbiol.">
        <title>The Global Catalogue of Microorganisms (GCM) 10K type strain sequencing project: providing services to taxonomists for standard genome sequencing and annotation.</title>
        <authorList>
            <consortium name="The Broad Institute Genomics Platform"/>
            <consortium name="The Broad Institute Genome Sequencing Center for Infectious Disease"/>
            <person name="Wu L."/>
            <person name="Ma J."/>
        </authorList>
    </citation>
    <scope>NUCLEOTIDE SEQUENCE [LARGE SCALE GENOMIC DNA]</scope>
    <source>
        <strain evidence="6">JCM 14718</strain>
    </source>
</reference>
<dbReference type="RefSeq" id="WP_344306172.1">
    <property type="nucleotide sequence ID" value="NZ_BAAANY010000001.1"/>
</dbReference>
<dbReference type="InterPro" id="IPR016032">
    <property type="entry name" value="Sig_transdc_resp-reg_C-effctor"/>
</dbReference>
<evidence type="ECO:0000256" key="2">
    <source>
        <dbReference type="ARBA" id="ARBA00023125"/>
    </source>
</evidence>
<dbReference type="SUPFAM" id="SSF46894">
    <property type="entry name" value="C-terminal effector domain of the bipartite response regulators"/>
    <property type="match status" value="1"/>
</dbReference>
<dbReference type="InterPro" id="IPR027417">
    <property type="entry name" value="P-loop_NTPase"/>
</dbReference>
<dbReference type="InterPro" id="IPR036388">
    <property type="entry name" value="WH-like_DNA-bd_sf"/>
</dbReference>
<dbReference type="InterPro" id="IPR049052">
    <property type="entry name" value="nSTAND1"/>
</dbReference>
<dbReference type="CDD" id="cd15831">
    <property type="entry name" value="BTAD"/>
    <property type="match status" value="1"/>
</dbReference>
<proteinExistence type="inferred from homology"/>
<keyword evidence="2 3" id="KW-0238">DNA-binding</keyword>
<sequence length="1056" mass="115439">MLGPVQAWHQAGDIEVEIALGGPKQRAVLAVLALAGGRSVSRDAIVDFVWGDAPPPRVSATVQTYVATLRQVLEPGRTTSKTTRAQSRLLLSRGGGYQLNTESVTIDLLRFRELVTGAYTARQSGDMAGAARLLTEAIALRSGPFLDDLGGALRLHPQVAAIEQEYLGAAVDCADAQLQAGVPDEVLSWLPGLAAAEALSESLQIRLMSAYAVTGQPARALEIYERTRRQLAEEFGISPSRELQQAHLALLQADEDSTSEYEKQRQTVDLTELLPLRRWTGRPPDQRALVGRDQVLPELIELIQHHRVMTLVGPGGAGKTALALATARTALDNGVSVAADGVVVVECGRLPAEPDTADEGSGLVAEALRSAIDARPNGRESALGAVVRVLQGERRLVVLDNAEHVRASCNRLVDHLVRSCPSLRIVVTSRRQLGLPLETVWEVEPLALPEPDETRTTELRASPAVQLFVDLARLVRRGIDTDSQLPLIARICRHVEGLPLAIELATARLRAMSIADLAQRLENSAAVISAGSDHRLPHQRALKSTYEWSAQLLPPVERRLLARLAVFPTAFDLSAAEQVCGHSGIDAADIPVLLGNLVDHSMIQVIVEGEQLRYRLLIPIREFAAEGTDEADLNVTRRCHLDWCFGLLQGLLGIEDYLERAAGITTFLIDIDNLYTALGWALDHAGAALTTVAAEMLSLSRVVFDYDYGNLQTARYFTQRALLQWDILPLATHGRLRHWAGRLAYGQGRPLEARSHLETALRILNGTTVDDYRRRSDICLGIASCMFLMADRSCLDLIDRFLVNAEASGDKMLLAWRLSNAGSFSTLWGRPVEAKAFLDRAVELAAVGSEEGYHARYRLANFHLLNGDPAKSIQVSTPLLASPDLPVSMVIETHAYHGWALAKLGRFDEGRQHLRRGLELAAARPLDRTYVLLAMADLERTYGDPAAAAKQLRKCLASSLAFSDLHTAVWAVWLTAAITQEAGDQGSPELAGLALACRQITELPPWPLSETDFSAWEKSHSRVAAETTPQDRHDLLLAAVEVSQRRLAQWEESRER</sequence>
<dbReference type="Pfam" id="PF20703">
    <property type="entry name" value="nSTAND1"/>
    <property type="match status" value="1"/>
</dbReference>
<dbReference type="SMART" id="SM00862">
    <property type="entry name" value="Trans_reg_C"/>
    <property type="match status" value="1"/>
</dbReference>
<dbReference type="InterPro" id="IPR058852">
    <property type="entry name" value="HTH_77"/>
</dbReference>
<evidence type="ECO:0000313" key="6">
    <source>
        <dbReference type="Proteomes" id="UP001500618"/>
    </source>
</evidence>
<dbReference type="Gene3D" id="1.25.40.10">
    <property type="entry name" value="Tetratricopeptide repeat domain"/>
    <property type="match status" value="2"/>
</dbReference>
<accession>A0ABP4RKU7</accession>
<protein>
    <submittedName>
        <fullName evidence="5">BTAD domain-containing putative transcriptional regulator</fullName>
    </submittedName>
</protein>
<dbReference type="Pfam" id="PF03704">
    <property type="entry name" value="BTAD"/>
    <property type="match status" value="1"/>
</dbReference>
<dbReference type="PRINTS" id="PR00364">
    <property type="entry name" value="DISEASERSIST"/>
</dbReference>
<dbReference type="Proteomes" id="UP001500618">
    <property type="component" value="Unassembled WGS sequence"/>
</dbReference>
<organism evidence="5 6">
    <name type="scientific">Fodinicola feengrottensis</name>
    <dbReference type="NCBI Taxonomy" id="435914"/>
    <lineage>
        <taxon>Bacteria</taxon>
        <taxon>Bacillati</taxon>
        <taxon>Actinomycetota</taxon>
        <taxon>Actinomycetes</taxon>
        <taxon>Mycobacteriales</taxon>
        <taxon>Fodinicola</taxon>
    </lineage>
</organism>
<comment type="caution">
    <text evidence="5">The sequence shown here is derived from an EMBL/GenBank/DDBJ whole genome shotgun (WGS) entry which is preliminary data.</text>
</comment>
<dbReference type="Gene3D" id="3.40.50.300">
    <property type="entry name" value="P-loop containing nucleotide triphosphate hydrolases"/>
    <property type="match status" value="1"/>
</dbReference>
<dbReference type="Pfam" id="PF25872">
    <property type="entry name" value="HTH_77"/>
    <property type="match status" value="1"/>
</dbReference>
<evidence type="ECO:0000256" key="1">
    <source>
        <dbReference type="ARBA" id="ARBA00005820"/>
    </source>
</evidence>
<dbReference type="InterPro" id="IPR001867">
    <property type="entry name" value="OmpR/PhoB-type_DNA-bd"/>
</dbReference>
<dbReference type="PANTHER" id="PTHR47691">
    <property type="entry name" value="REGULATOR-RELATED"/>
    <property type="match status" value="1"/>
</dbReference>
<keyword evidence="6" id="KW-1185">Reference proteome</keyword>
<comment type="similarity">
    <text evidence="1">Belongs to the AfsR/DnrI/RedD regulatory family.</text>
</comment>
<gene>
    <name evidence="5" type="ORF">GCM10009765_01580</name>
</gene>
<evidence type="ECO:0000256" key="3">
    <source>
        <dbReference type="PROSITE-ProRule" id="PRU01091"/>
    </source>
</evidence>
<dbReference type="SMART" id="SM01043">
    <property type="entry name" value="BTAD"/>
    <property type="match status" value="1"/>
</dbReference>
<dbReference type="Gene3D" id="1.10.10.10">
    <property type="entry name" value="Winged helix-like DNA-binding domain superfamily/Winged helix DNA-binding domain"/>
    <property type="match status" value="1"/>
</dbReference>
<dbReference type="SUPFAM" id="SSF52540">
    <property type="entry name" value="P-loop containing nucleoside triphosphate hydrolases"/>
    <property type="match status" value="1"/>
</dbReference>